<dbReference type="Pfam" id="PF05175">
    <property type="entry name" value="MTS"/>
    <property type="match status" value="1"/>
</dbReference>
<dbReference type="NCBIfam" id="TIGR00536">
    <property type="entry name" value="hemK_fam"/>
    <property type="match status" value="1"/>
</dbReference>
<feature type="binding site" evidence="5">
    <location>
        <begin position="187"/>
        <end position="190"/>
    </location>
    <ligand>
        <name>substrate</name>
    </ligand>
</feature>
<dbReference type="InterPro" id="IPR002052">
    <property type="entry name" value="DNA_methylase_N6_adenine_CS"/>
</dbReference>
<evidence type="ECO:0000256" key="3">
    <source>
        <dbReference type="ARBA" id="ARBA00022691"/>
    </source>
</evidence>
<feature type="domain" description="Methyltransferase small" evidence="6">
    <location>
        <begin position="111"/>
        <end position="202"/>
    </location>
</feature>
<dbReference type="Pfam" id="PF17827">
    <property type="entry name" value="PrmC_N"/>
    <property type="match status" value="1"/>
</dbReference>
<evidence type="ECO:0000313" key="8">
    <source>
        <dbReference type="EMBL" id="KDN25817.1"/>
    </source>
</evidence>
<feature type="binding site" evidence="5">
    <location>
        <position position="173"/>
    </location>
    <ligand>
        <name>S-adenosyl-L-methionine</name>
        <dbReference type="ChEBI" id="CHEBI:59789"/>
    </ligand>
</feature>
<gene>
    <name evidence="5" type="primary">prmC</name>
    <name evidence="8" type="ORF">MBO_01435</name>
</gene>
<dbReference type="InterPro" id="IPR029063">
    <property type="entry name" value="SAM-dependent_MTases_sf"/>
</dbReference>
<feature type="binding site" evidence="5">
    <location>
        <position position="145"/>
    </location>
    <ligand>
        <name>S-adenosyl-L-methionine</name>
        <dbReference type="ChEBI" id="CHEBI:59789"/>
    </ligand>
</feature>
<keyword evidence="9" id="KW-1185">Reference proteome</keyword>
<organism evidence="8 9">
    <name type="scientific">Moraxella bovoculi 237</name>
    <dbReference type="NCBI Taxonomy" id="743974"/>
    <lineage>
        <taxon>Bacteria</taxon>
        <taxon>Pseudomonadati</taxon>
        <taxon>Pseudomonadota</taxon>
        <taxon>Gammaproteobacteria</taxon>
        <taxon>Moraxellales</taxon>
        <taxon>Moraxellaceae</taxon>
        <taxon>Moraxella</taxon>
    </lineage>
</organism>
<dbReference type="PANTHER" id="PTHR18895:SF74">
    <property type="entry name" value="MTRF1L RELEASE FACTOR GLUTAMINE METHYLTRANSFERASE"/>
    <property type="match status" value="1"/>
</dbReference>
<dbReference type="PROSITE" id="PS00092">
    <property type="entry name" value="N6_MTASE"/>
    <property type="match status" value="1"/>
</dbReference>
<dbReference type="GO" id="GO:0032259">
    <property type="term" value="P:methylation"/>
    <property type="evidence" value="ECO:0007669"/>
    <property type="project" value="UniProtKB-KW"/>
</dbReference>
<accession>A0A066UIX5</accession>
<dbReference type="AlphaFoldDB" id="A0A066UIX5"/>
<dbReference type="EMBL" id="AOMT01000005">
    <property type="protein sequence ID" value="KDN25817.1"/>
    <property type="molecule type" value="Genomic_DNA"/>
</dbReference>
<dbReference type="InterPro" id="IPR040758">
    <property type="entry name" value="PrmC_N"/>
</dbReference>
<dbReference type="eggNOG" id="COG2890">
    <property type="taxonomic scope" value="Bacteria"/>
</dbReference>
<feature type="binding site" evidence="5">
    <location>
        <begin position="122"/>
        <end position="126"/>
    </location>
    <ligand>
        <name>S-adenosyl-L-methionine</name>
        <dbReference type="ChEBI" id="CHEBI:59789"/>
    </ligand>
</feature>
<comment type="caution">
    <text evidence="8">The sequence shown here is derived from an EMBL/GenBank/DDBJ whole genome shotgun (WGS) entry which is preliminary data.</text>
</comment>
<evidence type="ECO:0000256" key="4">
    <source>
        <dbReference type="ARBA" id="ARBA00048391"/>
    </source>
</evidence>
<dbReference type="GeneID" id="301975311"/>
<dbReference type="OrthoDB" id="9800643at2"/>
<dbReference type="Proteomes" id="UP000035860">
    <property type="component" value="Unassembled WGS sequence"/>
</dbReference>
<dbReference type="HAMAP" id="MF_02126">
    <property type="entry name" value="RF_methyltr_PrmC"/>
    <property type="match status" value="1"/>
</dbReference>
<dbReference type="GO" id="GO:0003676">
    <property type="term" value="F:nucleic acid binding"/>
    <property type="evidence" value="ECO:0007669"/>
    <property type="project" value="InterPro"/>
</dbReference>
<evidence type="ECO:0000256" key="5">
    <source>
        <dbReference type="HAMAP-Rule" id="MF_02126"/>
    </source>
</evidence>
<dbReference type="Gene3D" id="3.40.50.150">
    <property type="entry name" value="Vaccinia Virus protein VP39"/>
    <property type="match status" value="1"/>
</dbReference>
<reference evidence="8 9" key="1">
    <citation type="journal article" date="2014" name="Genome Announc.">
        <title>Draft Genome Sequence of Moraxella bovoculi Strain 237T (ATCC BAA-1259T) Isolated from a Calf with Infectious Bovine Keratoconjunctivitis.</title>
        <authorList>
            <person name="Calcutt M.J."/>
            <person name="Foecking M.F."/>
            <person name="Martin N.T."/>
            <person name="Mhlanga-Mutangadura T."/>
            <person name="Reilly T.J."/>
        </authorList>
    </citation>
    <scope>NUCLEOTIDE SEQUENCE [LARGE SCALE GENOMIC DNA]</scope>
    <source>
        <strain evidence="8 9">237</strain>
    </source>
</reference>
<keyword evidence="3 5" id="KW-0949">S-adenosyl-L-methionine</keyword>
<dbReference type="RefSeq" id="WP_036362303.1">
    <property type="nucleotide sequence ID" value="NZ_AOMT01000005.1"/>
</dbReference>
<keyword evidence="2 5" id="KW-0808">Transferase</keyword>
<dbReference type="CDD" id="cd02440">
    <property type="entry name" value="AdoMet_MTases"/>
    <property type="match status" value="1"/>
</dbReference>
<comment type="similarity">
    <text evidence="5">Belongs to the protein N5-glutamine methyltransferase family. PrmC subfamily.</text>
</comment>
<dbReference type="InterPro" id="IPR007848">
    <property type="entry name" value="Small_mtfrase_dom"/>
</dbReference>
<dbReference type="PANTHER" id="PTHR18895">
    <property type="entry name" value="HEMK METHYLTRANSFERASE"/>
    <property type="match status" value="1"/>
</dbReference>
<feature type="binding site" evidence="5">
    <location>
        <position position="187"/>
    </location>
    <ligand>
        <name>S-adenosyl-L-methionine</name>
        <dbReference type="ChEBI" id="CHEBI:59789"/>
    </ligand>
</feature>
<dbReference type="FunFam" id="3.40.50.150:FF:000053">
    <property type="entry name" value="Release factor glutamine methyltransferase"/>
    <property type="match status" value="1"/>
</dbReference>
<dbReference type="GO" id="GO:0102559">
    <property type="term" value="F:peptide chain release factor N(5)-glutamine methyltransferase activity"/>
    <property type="evidence" value="ECO:0007669"/>
    <property type="project" value="UniProtKB-EC"/>
</dbReference>
<sequence>MLNQSIKTIKQQCRTMSSEALPYQWLEGWLMSVLDKDKLFLIMHDDYMLTADEYDRFMQGVARMRSGEPLAYLVGEQDFFGRTFKVNPSTLIPRPDTERLIEAVLDWLSAQTIDSPSILDLGTGSGCIAITLAKELPTSDVLAVDMSVDALAVATQNGQRLAADNCRFVQSNWFGAVQGEFDTIVSNPPYIDKADKHLNALHHEPMTALVADDLGLSDIMMIIGGSVEYLKLGGLLAIEHGYDQGQSVRELFIRQGFDDVQTIKDYGGNDRLTMGVWHG</sequence>
<evidence type="ECO:0000313" key="9">
    <source>
        <dbReference type="Proteomes" id="UP000035860"/>
    </source>
</evidence>
<proteinExistence type="inferred from homology"/>
<evidence type="ECO:0000256" key="2">
    <source>
        <dbReference type="ARBA" id="ARBA00022679"/>
    </source>
</evidence>
<dbReference type="InterPro" id="IPR004556">
    <property type="entry name" value="HemK-like"/>
</dbReference>
<dbReference type="EC" id="2.1.1.297" evidence="5"/>
<dbReference type="InterPro" id="IPR050320">
    <property type="entry name" value="N5-glutamine_MTase"/>
</dbReference>
<dbReference type="NCBIfam" id="TIGR03534">
    <property type="entry name" value="RF_mod_PrmC"/>
    <property type="match status" value="1"/>
</dbReference>
<dbReference type="InterPro" id="IPR019874">
    <property type="entry name" value="RF_methyltr_PrmC"/>
</dbReference>
<name>A0A066UIX5_9GAMM</name>
<evidence type="ECO:0000259" key="7">
    <source>
        <dbReference type="Pfam" id="PF17827"/>
    </source>
</evidence>
<feature type="domain" description="Release factor glutamine methyltransferase N-terminal" evidence="7">
    <location>
        <begin position="30"/>
        <end position="75"/>
    </location>
</feature>
<protein>
    <recommendedName>
        <fullName evidence="5">Release factor glutamine methyltransferase</fullName>
        <shortName evidence="5">RF MTase</shortName>
        <ecNumber evidence="5">2.1.1.297</ecNumber>
    </recommendedName>
    <alternativeName>
        <fullName evidence="5">N5-glutamine methyltransferase PrmC</fullName>
    </alternativeName>
    <alternativeName>
        <fullName evidence="5">Protein-(glutamine-N5) MTase PrmC</fullName>
    </alternativeName>
    <alternativeName>
        <fullName evidence="5">Protein-glutamine N-methyltransferase PrmC</fullName>
    </alternativeName>
</protein>
<comment type="function">
    <text evidence="5">Methylates the class 1 translation termination release factors RF1/PrfA and RF2/PrfB on the glutamine residue of the universally conserved GGQ motif.</text>
</comment>
<evidence type="ECO:0000259" key="6">
    <source>
        <dbReference type="Pfam" id="PF05175"/>
    </source>
</evidence>
<evidence type="ECO:0000256" key="1">
    <source>
        <dbReference type="ARBA" id="ARBA00022603"/>
    </source>
</evidence>
<keyword evidence="1 5" id="KW-0489">Methyltransferase</keyword>
<comment type="catalytic activity">
    <reaction evidence="4 5">
        <text>L-glutaminyl-[peptide chain release factor] + S-adenosyl-L-methionine = N(5)-methyl-L-glutaminyl-[peptide chain release factor] + S-adenosyl-L-homocysteine + H(+)</text>
        <dbReference type="Rhea" id="RHEA:42896"/>
        <dbReference type="Rhea" id="RHEA-COMP:10271"/>
        <dbReference type="Rhea" id="RHEA-COMP:10272"/>
        <dbReference type="ChEBI" id="CHEBI:15378"/>
        <dbReference type="ChEBI" id="CHEBI:30011"/>
        <dbReference type="ChEBI" id="CHEBI:57856"/>
        <dbReference type="ChEBI" id="CHEBI:59789"/>
        <dbReference type="ChEBI" id="CHEBI:61891"/>
        <dbReference type="EC" id="2.1.1.297"/>
    </reaction>
</comment>
<dbReference type="Gene3D" id="1.10.8.10">
    <property type="entry name" value="DNA helicase RuvA subunit, C-terminal domain"/>
    <property type="match status" value="1"/>
</dbReference>
<dbReference type="SUPFAM" id="SSF53335">
    <property type="entry name" value="S-adenosyl-L-methionine-dependent methyltransferases"/>
    <property type="match status" value="1"/>
</dbReference>